<dbReference type="AlphaFoldDB" id="A0A0R2JPS7"/>
<accession>A0A0R2JPS7</accession>
<dbReference type="GO" id="GO:0003677">
    <property type="term" value="F:DNA binding"/>
    <property type="evidence" value="ECO:0007669"/>
    <property type="project" value="UniProtKB-KW"/>
</dbReference>
<dbReference type="InterPro" id="IPR011010">
    <property type="entry name" value="DNA_brk_join_enz"/>
</dbReference>
<comment type="caution">
    <text evidence="2">The sequence shown here is derived from an EMBL/GenBank/DDBJ whole genome shotgun (WGS) entry which is preliminary data.</text>
</comment>
<keyword evidence="1" id="KW-0238">DNA-binding</keyword>
<dbReference type="SUPFAM" id="SSF56349">
    <property type="entry name" value="DNA breaking-rejoining enzymes"/>
    <property type="match status" value="1"/>
</dbReference>
<evidence type="ECO:0008006" key="4">
    <source>
        <dbReference type="Google" id="ProtNLM"/>
    </source>
</evidence>
<gene>
    <name evidence="2" type="ORF">IV52_GL000540</name>
</gene>
<evidence type="ECO:0000313" key="2">
    <source>
        <dbReference type="EMBL" id="KRN79134.1"/>
    </source>
</evidence>
<dbReference type="InterPro" id="IPR010998">
    <property type="entry name" value="Integrase_recombinase_N"/>
</dbReference>
<evidence type="ECO:0000313" key="3">
    <source>
        <dbReference type="Proteomes" id="UP000051565"/>
    </source>
</evidence>
<reference evidence="2 3" key="1">
    <citation type="journal article" date="2015" name="Genome Announc.">
        <title>Expanding the biotechnology potential of lactobacilli through comparative genomics of 213 strains and associated genera.</title>
        <authorList>
            <person name="Sun Z."/>
            <person name="Harris H.M."/>
            <person name="McCann A."/>
            <person name="Guo C."/>
            <person name="Argimon S."/>
            <person name="Zhang W."/>
            <person name="Yang X."/>
            <person name="Jeffery I.B."/>
            <person name="Cooney J.C."/>
            <person name="Kagawa T.F."/>
            <person name="Liu W."/>
            <person name="Song Y."/>
            <person name="Salvetti E."/>
            <person name="Wrobel A."/>
            <person name="Rasinkangas P."/>
            <person name="Parkhill J."/>
            <person name="Rea M.C."/>
            <person name="O'Sullivan O."/>
            <person name="Ritari J."/>
            <person name="Douillard F.P."/>
            <person name="Paul Ross R."/>
            <person name="Yang R."/>
            <person name="Briner A.E."/>
            <person name="Felis G.E."/>
            <person name="de Vos W.M."/>
            <person name="Barrangou R."/>
            <person name="Klaenhammer T.R."/>
            <person name="Caufield P.W."/>
            <person name="Cui Y."/>
            <person name="Zhang H."/>
            <person name="O'Toole P.W."/>
        </authorList>
    </citation>
    <scope>NUCLEOTIDE SEQUENCE [LARGE SCALE GENOMIC DNA]</scope>
    <source>
        <strain evidence="2 3">DSM 20690</strain>
    </source>
</reference>
<proteinExistence type="predicted"/>
<protein>
    <recommendedName>
        <fullName evidence="4">Integrase SAM-like N-terminal domain-containing protein</fullName>
    </recommendedName>
</protein>
<sequence length="98" mass="11722">MKDYLPNVKLEDMTREKYQHFLDEYGSTHAKETVSKLNSLIHACIKDAIYDGHIKKDFIQRTNLVYDKSKTWKIDYLNIDDLNKLVNHLITTRNYHYS</sequence>
<evidence type="ECO:0000256" key="1">
    <source>
        <dbReference type="ARBA" id="ARBA00023125"/>
    </source>
</evidence>
<name>A0A0R2JPS7_9LACO</name>
<dbReference type="Proteomes" id="UP000051565">
    <property type="component" value="Unassembled WGS sequence"/>
</dbReference>
<dbReference type="EMBL" id="JQBT01000032">
    <property type="protein sequence ID" value="KRN79134.1"/>
    <property type="molecule type" value="Genomic_DNA"/>
</dbReference>
<organism evidence="2 3">
    <name type="scientific">Fructilactobacillus lindneri DSM 20690 = JCM 11027</name>
    <dbReference type="NCBI Taxonomy" id="1122148"/>
    <lineage>
        <taxon>Bacteria</taxon>
        <taxon>Bacillati</taxon>
        <taxon>Bacillota</taxon>
        <taxon>Bacilli</taxon>
        <taxon>Lactobacillales</taxon>
        <taxon>Lactobacillaceae</taxon>
        <taxon>Fructilactobacillus</taxon>
    </lineage>
</organism>
<dbReference type="Gene3D" id="1.10.150.130">
    <property type="match status" value="1"/>
</dbReference>
<dbReference type="PATRIC" id="fig|1122148.6.peg.559"/>
<keyword evidence="3" id="KW-1185">Reference proteome</keyword>